<dbReference type="InterPro" id="IPR043502">
    <property type="entry name" value="DNA/RNA_pol_sf"/>
</dbReference>
<feature type="compositionally biased region" description="Basic and acidic residues" evidence="1">
    <location>
        <begin position="34"/>
        <end position="46"/>
    </location>
</feature>
<name>A0AA36IAQ7_9DINO</name>
<proteinExistence type="predicted"/>
<dbReference type="Proteomes" id="UP001178507">
    <property type="component" value="Unassembled WGS sequence"/>
</dbReference>
<gene>
    <name evidence="2" type="ORF">EVOR1521_LOCUS11047</name>
</gene>
<dbReference type="AlphaFoldDB" id="A0AA36IAQ7"/>
<evidence type="ECO:0000313" key="3">
    <source>
        <dbReference type="Proteomes" id="UP001178507"/>
    </source>
</evidence>
<reference evidence="2" key="1">
    <citation type="submission" date="2023-08" db="EMBL/GenBank/DDBJ databases">
        <authorList>
            <person name="Chen Y."/>
            <person name="Shah S."/>
            <person name="Dougan E. K."/>
            <person name="Thang M."/>
            <person name="Chan C."/>
        </authorList>
    </citation>
    <scope>NUCLEOTIDE SEQUENCE</scope>
</reference>
<dbReference type="EMBL" id="CAUJNA010001087">
    <property type="protein sequence ID" value="CAJ1384125.1"/>
    <property type="molecule type" value="Genomic_DNA"/>
</dbReference>
<keyword evidence="3" id="KW-1185">Reference proteome</keyword>
<evidence type="ECO:0008006" key="4">
    <source>
        <dbReference type="Google" id="ProtNLM"/>
    </source>
</evidence>
<organism evidence="2 3">
    <name type="scientific">Effrenium voratum</name>
    <dbReference type="NCBI Taxonomy" id="2562239"/>
    <lineage>
        <taxon>Eukaryota</taxon>
        <taxon>Sar</taxon>
        <taxon>Alveolata</taxon>
        <taxon>Dinophyceae</taxon>
        <taxon>Suessiales</taxon>
        <taxon>Symbiodiniaceae</taxon>
        <taxon>Effrenium</taxon>
    </lineage>
</organism>
<sequence>MAHETLHERSACATPAATQCVEDRLESLKARLQERIQEERDTERGQSNKRRRAAEEENFTDATFLELPAGNGGLTLAVQRAGLPTLAPAAIDDQGSAEELDLAKLDVFKRLKKRVKQKQVRWLHVAVHVQSFRKERRKGMLGRTKLHRNAAKPAGVEPKGRLLREANLRASRAAQLALLQRKAGGWFSMESAWRSYLWDCPPVARLRRLKGVFLWQGDQCRFCGKHRKPTGWLGNAHFLEQLNVSCPGPPQHVHVPLQQFTQGYLGRAEYPQGLCDELAKPYKLAVAKAREREHMLQQMIAGCWKLQPKTGPGPWGNMLEKLAEVAGDPAASWPRKGTLLGIVEAIKPGGFPRVEEEERLEESARLQALAGLAGADRNYGSYEERADDAEKLFWKEWEMGYMDWCPDRQSLERSEVNAAIKFEERLVLPRLKDVQEDLLRLLEQKGPREKVLILTMDFRDALKQLKVRPTERRYLSGRTAHGWFAYTTVLFGIRTGPLVWGRLAALIGRATQSLFHPHRARLQTFVDDPAVSIRGTAEQIRDVAARILWFWQALNMPLSWEKGTLQEEAVWIGAQIQIDNVENSVRLKVPPEKVAEWSELEKTLHVQPLEEQSFTETAGQLSC</sequence>
<dbReference type="SUPFAM" id="SSF56672">
    <property type="entry name" value="DNA/RNA polymerases"/>
    <property type="match status" value="1"/>
</dbReference>
<feature type="region of interest" description="Disordered" evidence="1">
    <location>
        <begin position="34"/>
        <end position="57"/>
    </location>
</feature>
<accession>A0AA36IAQ7</accession>
<comment type="caution">
    <text evidence="2">The sequence shown here is derived from an EMBL/GenBank/DDBJ whole genome shotgun (WGS) entry which is preliminary data.</text>
</comment>
<protein>
    <recommendedName>
        <fullName evidence="4">Reverse transcriptase domain-containing protein</fullName>
    </recommendedName>
</protein>
<evidence type="ECO:0000313" key="2">
    <source>
        <dbReference type="EMBL" id="CAJ1384125.1"/>
    </source>
</evidence>
<evidence type="ECO:0000256" key="1">
    <source>
        <dbReference type="SAM" id="MobiDB-lite"/>
    </source>
</evidence>